<protein>
    <submittedName>
        <fullName evidence="2">PAG2 protein</fullName>
    </submittedName>
</protein>
<gene>
    <name evidence="2" type="primary">PAG2</name>
    <name evidence="2" type="ORF">SPIL2461_LOCUS3064</name>
</gene>
<dbReference type="Proteomes" id="UP000649617">
    <property type="component" value="Unassembled WGS sequence"/>
</dbReference>
<dbReference type="SUPFAM" id="SSF52266">
    <property type="entry name" value="SGNH hydrolase"/>
    <property type="match status" value="1"/>
</dbReference>
<dbReference type="OrthoDB" id="771136at2759"/>
<feature type="non-terminal residue" evidence="2">
    <location>
        <position position="1"/>
    </location>
</feature>
<dbReference type="AlphaFoldDB" id="A0A812KAM4"/>
<feature type="domain" description="SGNH hydrolase-type esterase" evidence="1">
    <location>
        <begin position="6"/>
        <end position="158"/>
    </location>
</feature>
<dbReference type="Pfam" id="PF13472">
    <property type="entry name" value="Lipase_GDSL_2"/>
    <property type="match status" value="1"/>
</dbReference>
<dbReference type="Gene3D" id="3.40.50.1110">
    <property type="entry name" value="SGNH hydrolase"/>
    <property type="match status" value="1"/>
</dbReference>
<proteinExistence type="predicted"/>
<sequence>LRILIYGDSLTAGAPSFTPFGEALCQSLESKGYQVHATICGLCASTAHQMLAAVEEPLVLDTLGSRWGSGLLPLLHSSGTTVDLVLLMVGTNDLAQPTPSDEIFAAVRGLHAVCHSAGVRTVALGIPDAGGRGVARLGRGLVARKQAVNESLAHWARNGVGLSGPELFINTVGLMPFGPKSRQAGVWASFGV</sequence>
<reference evidence="2" key="1">
    <citation type="submission" date="2021-02" db="EMBL/GenBank/DDBJ databases">
        <authorList>
            <person name="Dougan E. K."/>
            <person name="Rhodes N."/>
            <person name="Thang M."/>
            <person name="Chan C."/>
        </authorList>
    </citation>
    <scope>NUCLEOTIDE SEQUENCE</scope>
</reference>
<accession>A0A812KAM4</accession>
<dbReference type="EMBL" id="CAJNIZ010003580">
    <property type="protein sequence ID" value="CAE7223783.1"/>
    <property type="molecule type" value="Genomic_DNA"/>
</dbReference>
<organism evidence="2 3">
    <name type="scientific">Symbiodinium pilosum</name>
    <name type="common">Dinoflagellate</name>
    <dbReference type="NCBI Taxonomy" id="2952"/>
    <lineage>
        <taxon>Eukaryota</taxon>
        <taxon>Sar</taxon>
        <taxon>Alveolata</taxon>
        <taxon>Dinophyceae</taxon>
        <taxon>Suessiales</taxon>
        <taxon>Symbiodiniaceae</taxon>
        <taxon>Symbiodinium</taxon>
    </lineage>
</organism>
<dbReference type="InterPro" id="IPR036514">
    <property type="entry name" value="SGNH_hydro_sf"/>
</dbReference>
<name>A0A812KAM4_SYMPI</name>
<evidence type="ECO:0000313" key="3">
    <source>
        <dbReference type="Proteomes" id="UP000649617"/>
    </source>
</evidence>
<comment type="caution">
    <text evidence="2">The sequence shown here is derived from an EMBL/GenBank/DDBJ whole genome shotgun (WGS) entry which is preliminary data.</text>
</comment>
<dbReference type="InterPro" id="IPR013830">
    <property type="entry name" value="SGNH_hydro"/>
</dbReference>
<evidence type="ECO:0000313" key="2">
    <source>
        <dbReference type="EMBL" id="CAE7223783.1"/>
    </source>
</evidence>
<evidence type="ECO:0000259" key="1">
    <source>
        <dbReference type="Pfam" id="PF13472"/>
    </source>
</evidence>
<keyword evidence="3" id="KW-1185">Reference proteome</keyword>